<feature type="non-terminal residue" evidence="1">
    <location>
        <position position="1"/>
    </location>
</feature>
<proteinExistence type="predicted"/>
<dbReference type="Proteomes" id="UP000054359">
    <property type="component" value="Unassembled WGS sequence"/>
</dbReference>
<name>A0A087TAF1_STEMI</name>
<keyword evidence="2" id="KW-1185">Reference proteome</keyword>
<organism evidence="1 2">
    <name type="scientific">Stegodyphus mimosarum</name>
    <name type="common">African social velvet spider</name>
    <dbReference type="NCBI Taxonomy" id="407821"/>
    <lineage>
        <taxon>Eukaryota</taxon>
        <taxon>Metazoa</taxon>
        <taxon>Ecdysozoa</taxon>
        <taxon>Arthropoda</taxon>
        <taxon>Chelicerata</taxon>
        <taxon>Arachnida</taxon>
        <taxon>Araneae</taxon>
        <taxon>Araneomorphae</taxon>
        <taxon>Entelegynae</taxon>
        <taxon>Eresoidea</taxon>
        <taxon>Eresidae</taxon>
        <taxon>Stegodyphus</taxon>
    </lineage>
</organism>
<dbReference type="AlphaFoldDB" id="A0A087TAF1"/>
<evidence type="ECO:0000313" key="1">
    <source>
        <dbReference type="EMBL" id="KFM62090.1"/>
    </source>
</evidence>
<dbReference type="EMBL" id="KK114286">
    <property type="protein sequence ID" value="KFM62090.1"/>
    <property type="molecule type" value="Genomic_DNA"/>
</dbReference>
<evidence type="ECO:0000313" key="2">
    <source>
        <dbReference type="Proteomes" id="UP000054359"/>
    </source>
</evidence>
<feature type="non-terminal residue" evidence="1">
    <location>
        <position position="96"/>
    </location>
</feature>
<reference evidence="1 2" key="1">
    <citation type="submission" date="2013-11" db="EMBL/GenBank/DDBJ databases">
        <title>Genome sequencing of Stegodyphus mimosarum.</title>
        <authorList>
            <person name="Bechsgaard J."/>
        </authorList>
    </citation>
    <scope>NUCLEOTIDE SEQUENCE [LARGE SCALE GENOMIC DNA]</scope>
</reference>
<sequence length="96" mass="10886">ISQSCLAVRRVTTQTGCIDSCRELRCIHRCLWPLLARISNRSVLTSILHCNLAFLFVTLRKLLLLFSSQDANLNNSKRCCISCCSLEVHLFLLGFN</sequence>
<gene>
    <name evidence="1" type="ORF">X975_15060</name>
</gene>
<accession>A0A087TAF1</accession>
<protein>
    <submittedName>
        <fullName evidence="1">Uncharacterized protein</fullName>
    </submittedName>
</protein>